<proteinExistence type="inferred from homology"/>
<protein>
    <recommendedName>
        <fullName evidence="8">Small-subunit processome Utp12 domain-containing protein</fullName>
    </recommendedName>
</protein>
<sequence>MAHYRFNNLLGAPYRGGNLCMSGNHLLTSVGNRVMEVDLQMSSSQTLPCENLTEIRCIAVSLTGSHMISFDTDGRALLVNLRKRVVLHHMNFKGKVSHCEFSPCGRSFAVCVGKLVQIWATPTMLKEFAPFRLLRTYGGMYDEATCLAWSPDSRWIIVGSKDLTARVYSANHVEGYVPPTLAGHREQLCYVSFAGAGGDAAYTVSKDGALFEWRLVDEEVEDDVTRRGDKGQRGGRDSLRGGDPAVTVRRWRMEGKHFFHMPAKLTCASYHPGTGMLCAGFGHGVFTLHRLSPGSFEVVHTLSISQQKVSACQWNETGDWIALGCARLGQVVVWEWQSEAYVYKQQGHYFDVNMCAYAPDGSMIATAADDNKVKVWSTATGSCFITFTEHKAPVAAVTFAPSGHAVVSASLDGTVRAFDLMRYRNFRTLTSPEPAQFISLAVDPSGEVVCAGSQDTFQIHIWSMKTGRMLDILSGHQGPVTSLSFSPESALLASGSWDKSVRLWDVYEGRGQTDVLPHAHDVLAVAFRPDGKQVAVSTLDGQVFLWNPNDAQLQGTIEGRRDMAGGKVIGDLRSATAKAGKSFKTLAYSADGALLLAGGNGKYVCMYDVDGRALLKKFPLSKSKALDGTIERLDSNRVTDAGPMDLLPASDSEEDDEGYRRGDRGRGAVGSGGPGGNLPGTGSLGSSAGSSRSQGLDKKKRPVIRCKHVTFAPTGQGWAASTTEGVMVFTRDNGASFDPTDLGEDVTPSAARRALRHGDARLALLMALRLRGADDDETLVAETLEAVPPDAVASALRDFPTSLLAPLLEAIAERVTKGPHAHLMLRWTRELCVAHGRAIHSAAHGGGGGAGALVGAAAGCDQRLLPALRRLAKAFANLHDDLEQTAEASVFLLDYVCAAPSAVAKA</sequence>
<feature type="region of interest" description="Disordered" evidence="7">
    <location>
        <begin position="637"/>
        <end position="699"/>
    </location>
</feature>
<dbReference type="InterPro" id="IPR027145">
    <property type="entry name" value="PWP2"/>
</dbReference>
<dbReference type="GO" id="GO:0000028">
    <property type="term" value="P:ribosomal small subunit assembly"/>
    <property type="evidence" value="ECO:0007669"/>
    <property type="project" value="TreeGrafter"/>
</dbReference>
<dbReference type="InterPro" id="IPR015943">
    <property type="entry name" value="WD40/YVTN_repeat-like_dom_sf"/>
</dbReference>
<dbReference type="InterPro" id="IPR011047">
    <property type="entry name" value="Quinoprotein_ADH-like_sf"/>
</dbReference>
<feature type="domain" description="Small-subunit processome Utp12" evidence="8">
    <location>
        <begin position="776"/>
        <end position="897"/>
    </location>
</feature>
<evidence type="ECO:0000313" key="9">
    <source>
        <dbReference type="EMBL" id="CAD8587792.1"/>
    </source>
</evidence>
<dbReference type="AlphaFoldDB" id="A0A7S0PRB2"/>
<gene>
    <name evidence="9" type="ORF">MSP1404_LOCUS6161</name>
</gene>
<evidence type="ECO:0000256" key="1">
    <source>
        <dbReference type="ARBA" id="ARBA00004604"/>
    </source>
</evidence>
<accession>A0A7S0PRB2</accession>
<dbReference type="SUPFAM" id="SSF50978">
    <property type="entry name" value="WD40 repeat-like"/>
    <property type="match status" value="1"/>
</dbReference>
<dbReference type="GO" id="GO:0032040">
    <property type="term" value="C:small-subunit processome"/>
    <property type="evidence" value="ECO:0007669"/>
    <property type="project" value="TreeGrafter"/>
</dbReference>
<dbReference type="InterPro" id="IPR001680">
    <property type="entry name" value="WD40_rpt"/>
</dbReference>
<dbReference type="Pfam" id="PF00400">
    <property type="entry name" value="WD40"/>
    <property type="match status" value="5"/>
</dbReference>
<feature type="region of interest" description="Disordered" evidence="7">
    <location>
        <begin position="222"/>
        <end position="243"/>
    </location>
</feature>
<feature type="repeat" description="WD" evidence="6">
    <location>
        <begin position="473"/>
        <end position="514"/>
    </location>
</feature>
<feature type="compositionally biased region" description="Basic and acidic residues" evidence="7">
    <location>
        <begin position="223"/>
        <end position="240"/>
    </location>
</feature>
<feature type="repeat" description="WD" evidence="6">
    <location>
        <begin position="515"/>
        <end position="556"/>
    </location>
</feature>
<evidence type="ECO:0000256" key="5">
    <source>
        <dbReference type="ARBA" id="ARBA00023242"/>
    </source>
</evidence>
<evidence type="ECO:0000256" key="3">
    <source>
        <dbReference type="ARBA" id="ARBA00022574"/>
    </source>
</evidence>
<feature type="compositionally biased region" description="Gly residues" evidence="7">
    <location>
        <begin position="667"/>
        <end position="683"/>
    </location>
</feature>
<dbReference type="Gene3D" id="2.130.10.10">
    <property type="entry name" value="YVTN repeat-like/Quinoprotein amine dehydrogenase"/>
    <property type="match status" value="3"/>
</dbReference>
<evidence type="ECO:0000256" key="2">
    <source>
        <dbReference type="ARBA" id="ARBA00010226"/>
    </source>
</evidence>
<keyword evidence="4" id="KW-0677">Repeat</keyword>
<dbReference type="InterPro" id="IPR019775">
    <property type="entry name" value="WD40_repeat_CS"/>
</dbReference>
<dbReference type="PANTHER" id="PTHR19858:SF0">
    <property type="entry name" value="PERIODIC TRYPTOPHAN PROTEIN 2 HOMOLOG"/>
    <property type="match status" value="1"/>
</dbReference>
<dbReference type="CDD" id="cd00200">
    <property type="entry name" value="WD40"/>
    <property type="match status" value="1"/>
</dbReference>
<evidence type="ECO:0000256" key="6">
    <source>
        <dbReference type="PROSITE-ProRule" id="PRU00221"/>
    </source>
</evidence>
<dbReference type="Pfam" id="PF04003">
    <property type="entry name" value="Utp12"/>
    <property type="match status" value="1"/>
</dbReference>
<organism evidence="9">
    <name type="scientific">Micromonas pusilla</name>
    <name type="common">Picoplanktonic green alga</name>
    <name type="synonym">Chromulina pusilla</name>
    <dbReference type="NCBI Taxonomy" id="38833"/>
    <lineage>
        <taxon>Eukaryota</taxon>
        <taxon>Viridiplantae</taxon>
        <taxon>Chlorophyta</taxon>
        <taxon>Mamiellophyceae</taxon>
        <taxon>Mamiellales</taxon>
        <taxon>Mamiellaceae</taxon>
        <taxon>Micromonas</taxon>
    </lineage>
</organism>
<dbReference type="PROSITE" id="PS50294">
    <property type="entry name" value="WD_REPEATS_REGION"/>
    <property type="match status" value="4"/>
</dbReference>
<keyword evidence="5" id="KW-0539">Nucleus</keyword>
<feature type="compositionally biased region" description="Low complexity" evidence="7">
    <location>
        <begin position="684"/>
        <end position="694"/>
    </location>
</feature>
<dbReference type="PROSITE" id="PS00678">
    <property type="entry name" value="WD_REPEATS_1"/>
    <property type="match status" value="1"/>
</dbReference>
<dbReference type="EMBL" id="HBEV01008044">
    <property type="protein sequence ID" value="CAD8587792.1"/>
    <property type="molecule type" value="Transcribed_RNA"/>
</dbReference>
<dbReference type="InterPro" id="IPR020472">
    <property type="entry name" value="WD40_PAC1"/>
</dbReference>
<dbReference type="SUPFAM" id="SSF50998">
    <property type="entry name" value="Quinoprotein alcohol dehydrogenase-like"/>
    <property type="match status" value="1"/>
</dbReference>
<keyword evidence="3 6" id="KW-0853">WD repeat</keyword>
<name>A0A7S0PRB2_MICPS</name>
<dbReference type="InterPro" id="IPR036322">
    <property type="entry name" value="WD40_repeat_dom_sf"/>
</dbReference>
<dbReference type="PRINTS" id="PR00320">
    <property type="entry name" value="GPROTEINBRPT"/>
</dbReference>
<comment type="subcellular location">
    <subcellularLocation>
        <location evidence="1">Nucleus</location>
        <location evidence="1">Nucleolus</location>
    </subcellularLocation>
</comment>
<evidence type="ECO:0000259" key="8">
    <source>
        <dbReference type="Pfam" id="PF04003"/>
    </source>
</evidence>
<evidence type="ECO:0000256" key="7">
    <source>
        <dbReference type="SAM" id="MobiDB-lite"/>
    </source>
</evidence>
<dbReference type="GO" id="GO:0034388">
    <property type="term" value="C:Pwp2p-containing subcomplex of 90S preribosome"/>
    <property type="evidence" value="ECO:0007669"/>
    <property type="project" value="TreeGrafter"/>
</dbReference>
<feature type="repeat" description="WD" evidence="6">
    <location>
        <begin position="345"/>
        <end position="386"/>
    </location>
</feature>
<dbReference type="SMART" id="SM00320">
    <property type="entry name" value="WD40"/>
    <property type="match status" value="11"/>
</dbReference>
<dbReference type="PANTHER" id="PTHR19858">
    <property type="entry name" value="WD40 REPEAT PROTEIN"/>
    <property type="match status" value="1"/>
</dbReference>
<reference evidence="9" key="1">
    <citation type="submission" date="2021-01" db="EMBL/GenBank/DDBJ databases">
        <authorList>
            <person name="Corre E."/>
            <person name="Pelletier E."/>
            <person name="Niang G."/>
            <person name="Scheremetjew M."/>
            <person name="Finn R."/>
            <person name="Kale V."/>
            <person name="Holt S."/>
            <person name="Cochrane G."/>
            <person name="Meng A."/>
            <person name="Brown T."/>
            <person name="Cohen L."/>
        </authorList>
    </citation>
    <scope>NUCLEOTIDE SEQUENCE</scope>
    <source>
        <strain evidence="9">CCMP494</strain>
    </source>
</reference>
<dbReference type="PROSITE" id="PS50082">
    <property type="entry name" value="WD_REPEATS_2"/>
    <property type="match status" value="4"/>
</dbReference>
<dbReference type="InterPro" id="IPR007148">
    <property type="entry name" value="SSU_processome_Utp12"/>
</dbReference>
<feature type="repeat" description="WD" evidence="6">
    <location>
        <begin position="387"/>
        <end position="428"/>
    </location>
</feature>
<dbReference type="GO" id="GO:0000462">
    <property type="term" value="P:maturation of SSU-rRNA from tricistronic rRNA transcript (SSU-rRNA, 5.8S rRNA, LSU-rRNA)"/>
    <property type="evidence" value="ECO:0007669"/>
    <property type="project" value="TreeGrafter"/>
</dbReference>
<evidence type="ECO:0000256" key="4">
    <source>
        <dbReference type="ARBA" id="ARBA00022737"/>
    </source>
</evidence>
<comment type="similarity">
    <text evidence="2">Belongs to the WD repeat PWP2 family.</text>
</comment>